<name>A0ACC2PP15_9HYME</name>
<dbReference type="Proteomes" id="UP001239111">
    <property type="component" value="Chromosome 1"/>
</dbReference>
<evidence type="ECO:0000313" key="1">
    <source>
        <dbReference type="EMBL" id="KAJ8684858.1"/>
    </source>
</evidence>
<accession>A0ACC2PP15</accession>
<gene>
    <name evidence="1" type="ORF">QAD02_020651</name>
</gene>
<comment type="caution">
    <text evidence="1">The sequence shown here is derived from an EMBL/GenBank/DDBJ whole genome shotgun (WGS) entry which is preliminary data.</text>
</comment>
<keyword evidence="2" id="KW-1185">Reference proteome</keyword>
<organism evidence="1 2">
    <name type="scientific">Eretmocerus hayati</name>
    <dbReference type="NCBI Taxonomy" id="131215"/>
    <lineage>
        <taxon>Eukaryota</taxon>
        <taxon>Metazoa</taxon>
        <taxon>Ecdysozoa</taxon>
        <taxon>Arthropoda</taxon>
        <taxon>Hexapoda</taxon>
        <taxon>Insecta</taxon>
        <taxon>Pterygota</taxon>
        <taxon>Neoptera</taxon>
        <taxon>Endopterygota</taxon>
        <taxon>Hymenoptera</taxon>
        <taxon>Apocrita</taxon>
        <taxon>Proctotrupomorpha</taxon>
        <taxon>Chalcidoidea</taxon>
        <taxon>Aphelinidae</taxon>
        <taxon>Aphelininae</taxon>
        <taxon>Eretmocerus</taxon>
    </lineage>
</organism>
<reference evidence="1" key="1">
    <citation type="submission" date="2023-04" db="EMBL/GenBank/DDBJ databases">
        <title>A chromosome-level genome assembly of the parasitoid wasp Eretmocerus hayati.</title>
        <authorList>
            <person name="Zhong Y."/>
            <person name="Liu S."/>
            <person name="Liu Y."/>
        </authorList>
    </citation>
    <scope>NUCLEOTIDE SEQUENCE</scope>
    <source>
        <strain evidence="1">ZJU_SS_LIU_2023</strain>
    </source>
</reference>
<sequence>MENFATQRFDGRIEGFEDCMIDGANQQDIPQELSSGTNAQEEDPQPTHEEVYEQAERIKATSIKKRKSGELDSGDVLRVSRNNTIVVEDEIDAIGRNVAAKLRHVRLD</sequence>
<dbReference type="EMBL" id="CM056741">
    <property type="protein sequence ID" value="KAJ8684858.1"/>
    <property type="molecule type" value="Genomic_DNA"/>
</dbReference>
<evidence type="ECO:0000313" key="2">
    <source>
        <dbReference type="Proteomes" id="UP001239111"/>
    </source>
</evidence>
<proteinExistence type="predicted"/>
<protein>
    <submittedName>
        <fullName evidence="1">Uncharacterized protein</fullName>
    </submittedName>
</protein>